<feature type="transmembrane region" description="Helical" evidence="2">
    <location>
        <begin position="76"/>
        <end position="96"/>
    </location>
</feature>
<dbReference type="Proteomes" id="UP000320762">
    <property type="component" value="Unassembled WGS sequence"/>
</dbReference>
<evidence type="ECO:0000256" key="1">
    <source>
        <dbReference type="SAM" id="MobiDB-lite"/>
    </source>
</evidence>
<keyword evidence="2" id="KW-0812">Transmembrane</keyword>
<keyword evidence="2" id="KW-0472">Membrane</keyword>
<dbReference type="AlphaFoldDB" id="A0A550CBA0"/>
<evidence type="ECO:0000313" key="3">
    <source>
        <dbReference type="EMBL" id="TRM62078.1"/>
    </source>
</evidence>
<gene>
    <name evidence="3" type="ORF">BD626DRAFT_570298</name>
</gene>
<name>A0A550CBA0_9AGAR</name>
<accession>A0A550CBA0</accession>
<feature type="compositionally biased region" description="Basic and acidic residues" evidence="1">
    <location>
        <begin position="19"/>
        <end position="28"/>
    </location>
</feature>
<sequence>MPPPPRHVRSLSRPPAAADHAEGEGDATRRRHVSRGHGMPHITSRASFSHGRSSPSSSLTSTGAASRAAISTMRVFAYRTVVAIAVSPSFFVFYGWRRCHLRSASGLGNSGRGRSLASATPRPLGTREIIARLKTAPRRRRAVPSRTINASLNVAASDARSLAGCSRQRGAGPPKRDRRPRITAALRAAVLVFVAQAGARAVIDVDHILGASKHASPSVEQFLDTLTTVPTRSAPCRVTLPLPSVGDEYMYPRPASNPTHADNAVHDITAYRIGEDGVGDEYTYRRPASKTMSIWIAVRRAT</sequence>
<evidence type="ECO:0000313" key="4">
    <source>
        <dbReference type="Proteomes" id="UP000320762"/>
    </source>
</evidence>
<dbReference type="EMBL" id="VDMD01000014">
    <property type="protein sequence ID" value="TRM62078.1"/>
    <property type="molecule type" value="Genomic_DNA"/>
</dbReference>
<keyword evidence="4" id="KW-1185">Reference proteome</keyword>
<feature type="compositionally biased region" description="Basic residues" evidence="1">
    <location>
        <begin position="1"/>
        <end position="10"/>
    </location>
</feature>
<comment type="caution">
    <text evidence="3">The sequence shown here is derived from an EMBL/GenBank/DDBJ whole genome shotgun (WGS) entry which is preliminary data.</text>
</comment>
<reference evidence="3 4" key="1">
    <citation type="journal article" date="2019" name="New Phytol.">
        <title>Comparative genomics reveals unique wood-decay strategies and fruiting body development in the Schizophyllaceae.</title>
        <authorList>
            <person name="Almasi E."/>
            <person name="Sahu N."/>
            <person name="Krizsan K."/>
            <person name="Balint B."/>
            <person name="Kovacs G.M."/>
            <person name="Kiss B."/>
            <person name="Cseklye J."/>
            <person name="Drula E."/>
            <person name="Henrissat B."/>
            <person name="Nagy I."/>
            <person name="Chovatia M."/>
            <person name="Adam C."/>
            <person name="LaButti K."/>
            <person name="Lipzen A."/>
            <person name="Riley R."/>
            <person name="Grigoriev I.V."/>
            <person name="Nagy L.G."/>
        </authorList>
    </citation>
    <scope>NUCLEOTIDE SEQUENCE [LARGE SCALE GENOMIC DNA]</scope>
    <source>
        <strain evidence="3 4">NL-1724</strain>
    </source>
</reference>
<protein>
    <submittedName>
        <fullName evidence="3">Uncharacterized protein</fullName>
    </submittedName>
</protein>
<keyword evidence="2" id="KW-1133">Transmembrane helix</keyword>
<feature type="region of interest" description="Disordered" evidence="1">
    <location>
        <begin position="1"/>
        <end position="62"/>
    </location>
</feature>
<organism evidence="3 4">
    <name type="scientific">Schizophyllum amplum</name>
    <dbReference type="NCBI Taxonomy" id="97359"/>
    <lineage>
        <taxon>Eukaryota</taxon>
        <taxon>Fungi</taxon>
        <taxon>Dikarya</taxon>
        <taxon>Basidiomycota</taxon>
        <taxon>Agaricomycotina</taxon>
        <taxon>Agaricomycetes</taxon>
        <taxon>Agaricomycetidae</taxon>
        <taxon>Agaricales</taxon>
        <taxon>Schizophyllaceae</taxon>
        <taxon>Schizophyllum</taxon>
    </lineage>
</organism>
<proteinExistence type="predicted"/>
<feature type="compositionally biased region" description="Low complexity" evidence="1">
    <location>
        <begin position="43"/>
        <end position="62"/>
    </location>
</feature>
<evidence type="ECO:0000256" key="2">
    <source>
        <dbReference type="SAM" id="Phobius"/>
    </source>
</evidence>